<evidence type="ECO:0000313" key="2">
    <source>
        <dbReference type="EMBL" id="KAJ1182897.1"/>
    </source>
</evidence>
<reference evidence="2" key="1">
    <citation type="journal article" date="2022" name="bioRxiv">
        <title>Sequencing and chromosome-scale assembly of the giantPleurodeles waltlgenome.</title>
        <authorList>
            <person name="Brown T."/>
            <person name="Elewa A."/>
            <person name="Iarovenko S."/>
            <person name="Subramanian E."/>
            <person name="Araus A.J."/>
            <person name="Petzold A."/>
            <person name="Susuki M."/>
            <person name="Suzuki K.-i.T."/>
            <person name="Hayashi T."/>
            <person name="Toyoda A."/>
            <person name="Oliveira C."/>
            <person name="Osipova E."/>
            <person name="Leigh N.D."/>
            <person name="Simon A."/>
            <person name="Yun M.H."/>
        </authorList>
    </citation>
    <scope>NUCLEOTIDE SEQUENCE</scope>
    <source>
        <strain evidence="2">20211129_DDA</strain>
        <tissue evidence="2">Liver</tissue>
    </source>
</reference>
<evidence type="ECO:0000256" key="1">
    <source>
        <dbReference type="SAM" id="MobiDB-lite"/>
    </source>
</evidence>
<comment type="caution">
    <text evidence="2">The sequence shown here is derived from an EMBL/GenBank/DDBJ whole genome shotgun (WGS) entry which is preliminary data.</text>
</comment>
<evidence type="ECO:0000313" key="3">
    <source>
        <dbReference type="Proteomes" id="UP001066276"/>
    </source>
</evidence>
<proteinExistence type="predicted"/>
<dbReference type="Proteomes" id="UP001066276">
    <property type="component" value="Chromosome 3_2"/>
</dbReference>
<dbReference type="EMBL" id="JANPWB010000006">
    <property type="protein sequence ID" value="KAJ1182897.1"/>
    <property type="molecule type" value="Genomic_DNA"/>
</dbReference>
<gene>
    <name evidence="2" type="ORF">NDU88_008074</name>
</gene>
<accession>A0AAV7U5I6</accession>
<sequence>MWRLRAGVRSFLLPGSIPQSKKQNNSSSFVEPTPGALCHGSTLAASRPAADQTVRPQEPGVQPGAA</sequence>
<organism evidence="2 3">
    <name type="scientific">Pleurodeles waltl</name>
    <name type="common">Iberian ribbed newt</name>
    <dbReference type="NCBI Taxonomy" id="8319"/>
    <lineage>
        <taxon>Eukaryota</taxon>
        <taxon>Metazoa</taxon>
        <taxon>Chordata</taxon>
        <taxon>Craniata</taxon>
        <taxon>Vertebrata</taxon>
        <taxon>Euteleostomi</taxon>
        <taxon>Amphibia</taxon>
        <taxon>Batrachia</taxon>
        <taxon>Caudata</taxon>
        <taxon>Salamandroidea</taxon>
        <taxon>Salamandridae</taxon>
        <taxon>Pleurodelinae</taxon>
        <taxon>Pleurodeles</taxon>
    </lineage>
</organism>
<keyword evidence="3" id="KW-1185">Reference proteome</keyword>
<dbReference type="AlphaFoldDB" id="A0AAV7U5I6"/>
<protein>
    <submittedName>
        <fullName evidence="2">Uncharacterized protein</fullName>
    </submittedName>
</protein>
<feature type="region of interest" description="Disordered" evidence="1">
    <location>
        <begin position="1"/>
        <end position="66"/>
    </location>
</feature>
<name>A0AAV7U5I6_PLEWA</name>
<feature type="compositionally biased region" description="Polar residues" evidence="1">
    <location>
        <begin position="17"/>
        <end position="30"/>
    </location>
</feature>